<accession>A0ABD0UR07</accession>
<gene>
    <name evidence="2" type="ORF">M5K25_016190</name>
</gene>
<keyword evidence="3" id="KW-1185">Reference proteome</keyword>
<dbReference type="AlphaFoldDB" id="A0ABD0UR07"/>
<dbReference type="Proteomes" id="UP001552299">
    <property type="component" value="Unassembled WGS sequence"/>
</dbReference>
<protein>
    <submittedName>
        <fullName evidence="2">Uncharacterized protein</fullName>
    </submittedName>
</protein>
<organism evidence="2 3">
    <name type="scientific">Dendrobium thyrsiflorum</name>
    <name type="common">Pinecone-like raceme dendrobium</name>
    <name type="synonym">Orchid</name>
    <dbReference type="NCBI Taxonomy" id="117978"/>
    <lineage>
        <taxon>Eukaryota</taxon>
        <taxon>Viridiplantae</taxon>
        <taxon>Streptophyta</taxon>
        <taxon>Embryophyta</taxon>
        <taxon>Tracheophyta</taxon>
        <taxon>Spermatophyta</taxon>
        <taxon>Magnoliopsida</taxon>
        <taxon>Liliopsida</taxon>
        <taxon>Asparagales</taxon>
        <taxon>Orchidaceae</taxon>
        <taxon>Epidendroideae</taxon>
        <taxon>Malaxideae</taxon>
        <taxon>Dendrobiinae</taxon>
        <taxon>Dendrobium</taxon>
    </lineage>
</organism>
<proteinExistence type="predicted"/>
<name>A0ABD0UR07_DENTH</name>
<evidence type="ECO:0000313" key="3">
    <source>
        <dbReference type="Proteomes" id="UP001552299"/>
    </source>
</evidence>
<feature type="region of interest" description="Disordered" evidence="1">
    <location>
        <begin position="1"/>
        <end position="61"/>
    </location>
</feature>
<sequence>MSLNGALNPKLVPIPMVSPHPSHPLKRHARRLRQEQKHKHSHQQNPSREEEEDPPFHMTQH</sequence>
<evidence type="ECO:0000313" key="2">
    <source>
        <dbReference type="EMBL" id="KAL0912786.1"/>
    </source>
</evidence>
<comment type="caution">
    <text evidence="2">The sequence shown here is derived from an EMBL/GenBank/DDBJ whole genome shotgun (WGS) entry which is preliminary data.</text>
</comment>
<evidence type="ECO:0000256" key="1">
    <source>
        <dbReference type="SAM" id="MobiDB-lite"/>
    </source>
</evidence>
<dbReference type="EMBL" id="JANQDX010000013">
    <property type="protein sequence ID" value="KAL0912786.1"/>
    <property type="molecule type" value="Genomic_DNA"/>
</dbReference>
<reference evidence="2 3" key="1">
    <citation type="journal article" date="2024" name="Plant Biotechnol. J.">
        <title>Dendrobium thyrsiflorum genome and its molecular insights into genes involved in important horticultural traits.</title>
        <authorList>
            <person name="Chen B."/>
            <person name="Wang J.Y."/>
            <person name="Zheng P.J."/>
            <person name="Li K.L."/>
            <person name="Liang Y.M."/>
            <person name="Chen X.F."/>
            <person name="Zhang C."/>
            <person name="Zhao X."/>
            <person name="He X."/>
            <person name="Zhang G.Q."/>
            <person name="Liu Z.J."/>
            <person name="Xu Q."/>
        </authorList>
    </citation>
    <scope>NUCLEOTIDE SEQUENCE [LARGE SCALE GENOMIC DNA]</scope>
    <source>
        <strain evidence="2">GZMU011</strain>
    </source>
</reference>
<feature type="compositionally biased region" description="Basic residues" evidence="1">
    <location>
        <begin position="23"/>
        <end position="42"/>
    </location>
</feature>